<feature type="region of interest" description="Disordered" evidence="1">
    <location>
        <begin position="1"/>
        <end position="40"/>
    </location>
</feature>
<feature type="compositionally biased region" description="Polar residues" evidence="1">
    <location>
        <begin position="1"/>
        <end position="23"/>
    </location>
</feature>
<dbReference type="PANTHER" id="PTHR37473:SF1">
    <property type="entry name" value="EF-HAND DOMAIN-CONTAINING PROTEIN"/>
    <property type="match status" value="1"/>
</dbReference>
<name>A0A077ZYY2_STYLE</name>
<feature type="compositionally biased region" description="Polar residues" evidence="1">
    <location>
        <begin position="31"/>
        <end position="40"/>
    </location>
</feature>
<reference evidence="2 3" key="1">
    <citation type="submission" date="2014-06" db="EMBL/GenBank/DDBJ databases">
        <authorList>
            <person name="Swart Estienne"/>
        </authorList>
    </citation>
    <scope>NUCLEOTIDE SEQUENCE [LARGE SCALE GENOMIC DNA]</scope>
    <source>
        <strain evidence="2 3">130c</strain>
    </source>
</reference>
<dbReference type="Proteomes" id="UP000039865">
    <property type="component" value="Unassembled WGS sequence"/>
</dbReference>
<accession>A0A077ZYY2</accession>
<gene>
    <name evidence="2" type="primary">Contig3755.g4012</name>
    <name evidence="2" type="ORF">STYLEM_4153</name>
</gene>
<dbReference type="PANTHER" id="PTHR37473">
    <property type="entry name" value="EF-HAND DOMAIN-CONTAINING PROTEIN"/>
    <property type="match status" value="1"/>
</dbReference>
<feature type="region of interest" description="Disordered" evidence="1">
    <location>
        <begin position="94"/>
        <end position="125"/>
    </location>
</feature>
<organism evidence="2 3">
    <name type="scientific">Stylonychia lemnae</name>
    <name type="common">Ciliate</name>
    <dbReference type="NCBI Taxonomy" id="5949"/>
    <lineage>
        <taxon>Eukaryota</taxon>
        <taxon>Sar</taxon>
        <taxon>Alveolata</taxon>
        <taxon>Ciliophora</taxon>
        <taxon>Intramacronucleata</taxon>
        <taxon>Spirotrichea</taxon>
        <taxon>Stichotrichia</taxon>
        <taxon>Sporadotrichida</taxon>
        <taxon>Oxytrichidae</taxon>
        <taxon>Stylonychinae</taxon>
        <taxon>Stylonychia</taxon>
    </lineage>
</organism>
<dbReference type="EMBL" id="CCKQ01004033">
    <property type="protein sequence ID" value="CDW75166.1"/>
    <property type="molecule type" value="Genomic_DNA"/>
</dbReference>
<evidence type="ECO:0000256" key="1">
    <source>
        <dbReference type="SAM" id="MobiDB-lite"/>
    </source>
</evidence>
<evidence type="ECO:0000313" key="3">
    <source>
        <dbReference type="Proteomes" id="UP000039865"/>
    </source>
</evidence>
<dbReference type="OrthoDB" id="76153at2759"/>
<dbReference type="AlphaFoldDB" id="A0A077ZYY2"/>
<feature type="compositionally biased region" description="Basic and acidic residues" evidence="1">
    <location>
        <begin position="95"/>
        <end position="107"/>
    </location>
</feature>
<proteinExistence type="predicted"/>
<evidence type="ECO:0000313" key="2">
    <source>
        <dbReference type="EMBL" id="CDW75166.1"/>
    </source>
</evidence>
<keyword evidence="3" id="KW-1185">Reference proteome</keyword>
<sequence length="347" mass="41862">MDSDLQNLDLNSKPSNEQQTEQPFNDYGSPVKNSKQTSHMAQSMRKFKVYWNGAKEPMRTTDIFKKQIMQKQQYKMNTLESNDPQHIYQQTIIDLTKDKPKEKKQSEARSINRKRTSQLSTHSLQPLKETINQRDEKLLENRIKLLHNEEQKILKKIDNTRRQAEKIMAIKLHNEEQQRRKIQLQINQDSSIERFREQAKQEKDQQRQRYMELSRTIMDNKRESYLSEKQRRMRDERIKEEYLQSVILENQERKVSVKQQEQQAREKFHKFWEEKLQQAQQNYANKISKEASKVQFKANNINSMESKEAEILRKLQTTQKRQIEVYQQLEDIIKNNRKSITFSDDTP</sequence>
<dbReference type="InParanoid" id="A0A077ZYY2"/>
<protein>
    <submittedName>
        <fullName evidence="2">Uncharacterized protein</fullName>
    </submittedName>
</protein>